<dbReference type="InterPro" id="IPR028098">
    <property type="entry name" value="Glyco_trans_4-like_N"/>
</dbReference>
<sequence length="338" mass="36776">MRILIATDAWTPQINGVVRTMTTIVASLRSRGHQVHVVGPDSFLSVPCPGYPEIPLAVCPGPQFGRIAGSFHPQAIHIVTEGPVGWAAWRWARRRRLPFTTSYHTRFPEYIQTRLGMGAGPAYAILRHFHNAAGATLVATASLQEDLKKHGFTGLAPWTRGVDLTRFSPEPRRDWKAERGISGPVFINVGRVSIEKNIDAFLSLDLPGTKIVVGDGPHLPFLKKTFPKTIFTGRLQDDELSSAYAGGDVFVFPSLTDTFGLVVLEALACGTPVAAFDVTGPRDILASAQGNVGTAGTDLREACLSALTARRKACRAHAERFTWDVCTDMFENTLIPFG</sequence>
<dbReference type="Gene3D" id="3.40.50.2000">
    <property type="entry name" value="Glycogen Phosphorylase B"/>
    <property type="match status" value="2"/>
</dbReference>
<dbReference type="CDD" id="cd03814">
    <property type="entry name" value="GT4-like"/>
    <property type="match status" value="1"/>
</dbReference>
<evidence type="ECO:0000313" key="3">
    <source>
        <dbReference type="Proteomes" id="UP000635278"/>
    </source>
</evidence>
<name>A0ABX0JMF4_9PROT</name>
<dbReference type="RefSeq" id="WP_173582323.1">
    <property type="nucleotide sequence ID" value="NZ_WOTB01000004.1"/>
</dbReference>
<proteinExistence type="predicted"/>
<keyword evidence="3" id="KW-1185">Reference proteome</keyword>
<evidence type="ECO:0000259" key="1">
    <source>
        <dbReference type="Pfam" id="PF13439"/>
    </source>
</evidence>
<dbReference type="PANTHER" id="PTHR45947:SF3">
    <property type="entry name" value="SULFOQUINOVOSYL TRANSFERASE SQD2"/>
    <property type="match status" value="1"/>
</dbReference>
<gene>
    <name evidence="2" type="ORF">GOB93_04635</name>
</gene>
<evidence type="ECO:0000313" key="2">
    <source>
        <dbReference type="EMBL" id="NHN83929.1"/>
    </source>
</evidence>
<comment type="caution">
    <text evidence="2">The sequence shown here is derived from an EMBL/GenBank/DDBJ whole genome shotgun (WGS) entry which is preliminary data.</text>
</comment>
<dbReference type="Pfam" id="PF13439">
    <property type="entry name" value="Glyco_transf_4"/>
    <property type="match status" value="1"/>
</dbReference>
<reference evidence="2 3" key="1">
    <citation type="journal article" date="2020" name="Int. J. Syst. Evol. Microbiol.">
        <title>Novel acetic acid bacteria from cider fermentations: Acetobacter conturbans sp. nov. and Acetobacter fallax sp. nov.</title>
        <authorList>
            <person name="Sombolestani A.S."/>
            <person name="Cleenwerck I."/>
            <person name="Cnockaert M."/>
            <person name="Borremans W."/>
            <person name="Wieme A.D."/>
            <person name="De Vuyst L."/>
            <person name="Vandamme P."/>
        </authorList>
    </citation>
    <scope>NUCLEOTIDE SEQUENCE [LARGE SCALE GENOMIC DNA]</scope>
    <source>
        <strain evidence="2 3">LMG 30640</strain>
    </source>
</reference>
<protein>
    <submittedName>
        <fullName evidence="2">Glycosyltransferase</fullName>
    </submittedName>
</protein>
<dbReference type="SUPFAM" id="SSF53756">
    <property type="entry name" value="UDP-Glycosyltransferase/glycogen phosphorylase"/>
    <property type="match status" value="1"/>
</dbReference>
<accession>A0ABX0JMF4</accession>
<feature type="domain" description="Glycosyltransferase subfamily 4-like N-terminal" evidence="1">
    <location>
        <begin position="14"/>
        <end position="166"/>
    </location>
</feature>
<dbReference type="Pfam" id="PF13692">
    <property type="entry name" value="Glyco_trans_1_4"/>
    <property type="match status" value="1"/>
</dbReference>
<organism evidence="2 3">
    <name type="scientific">Acetobacter musti</name>
    <dbReference type="NCBI Taxonomy" id="864732"/>
    <lineage>
        <taxon>Bacteria</taxon>
        <taxon>Pseudomonadati</taxon>
        <taxon>Pseudomonadota</taxon>
        <taxon>Alphaproteobacteria</taxon>
        <taxon>Acetobacterales</taxon>
        <taxon>Acetobacteraceae</taxon>
        <taxon>Acetobacter</taxon>
    </lineage>
</organism>
<dbReference type="Proteomes" id="UP000635278">
    <property type="component" value="Unassembled WGS sequence"/>
</dbReference>
<dbReference type="InterPro" id="IPR050194">
    <property type="entry name" value="Glycosyltransferase_grp1"/>
</dbReference>
<dbReference type="PANTHER" id="PTHR45947">
    <property type="entry name" value="SULFOQUINOVOSYL TRANSFERASE SQD2"/>
    <property type="match status" value="1"/>
</dbReference>
<dbReference type="EMBL" id="WOTB01000004">
    <property type="protein sequence ID" value="NHN83929.1"/>
    <property type="molecule type" value="Genomic_DNA"/>
</dbReference>